<reference evidence="7" key="1">
    <citation type="submission" date="2015-07" db="EMBL/GenBank/DDBJ databases">
        <title>Transcriptome Assembly of Anthurium amnicola.</title>
        <authorList>
            <person name="Suzuki J."/>
        </authorList>
    </citation>
    <scope>NUCLEOTIDE SEQUENCE</scope>
</reference>
<dbReference type="InterPro" id="IPR051103">
    <property type="entry name" value="Plant_metabolite_P450s"/>
</dbReference>
<keyword evidence="3 6" id="KW-0479">Metal-binding</keyword>
<keyword evidence="6" id="KW-0408">Iron</keyword>
<evidence type="ECO:0000256" key="2">
    <source>
        <dbReference type="ARBA" id="ARBA00022692"/>
    </source>
</evidence>
<gene>
    <name evidence="7" type="primary">CYP89A2_5</name>
    <name evidence="7" type="ORF">g.121755</name>
</gene>
<accession>A0A1D1XLP2</accession>
<keyword evidence="2" id="KW-0812">Transmembrane</keyword>
<keyword evidence="6" id="KW-0349">Heme</keyword>
<keyword evidence="5" id="KW-0472">Membrane</keyword>
<evidence type="ECO:0000256" key="6">
    <source>
        <dbReference type="PIRSR" id="PIRSR602401-1"/>
    </source>
</evidence>
<comment type="subcellular location">
    <subcellularLocation>
        <location evidence="1">Membrane</location>
        <topology evidence="1">Single-pass membrane protein</topology>
    </subcellularLocation>
</comment>
<dbReference type="PANTHER" id="PTHR24298:SF800">
    <property type="entry name" value="CYTOCHROME P450 89A2-RELATED"/>
    <property type="match status" value="1"/>
</dbReference>
<evidence type="ECO:0000256" key="1">
    <source>
        <dbReference type="ARBA" id="ARBA00004167"/>
    </source>
</evidence>
<dbReference type="Gene3D" id="1.10.630.10">
    <property type="entry name" value="Cytochrome P450"/>
    <property type="match status" value="1"/>
</dbReference>
<dbReference type="InterPro" id="IPR001128">
    <property type="entry name" value="Cyt_P450"/>
</dbReference>
<dbReference type="PANTHER" id="PTHR24298">
    <property type="entry name" value="FLAVONOID 3'-MONOOXYGENASE-RELATED"/>
    <property type="match status" value="1"/>
</dbReference>
<name>A0A1D1XLP2_9ARAE</name>
<dbReference type="EMBL" id="GDJX01024639">
    <property type="protein sequence ID" value="JAT43297.1"/>
    <property type="molecule type" value="Transcribed_RNA"/>
</dbReference>
<dbReference type="Pfam" id="PF00067">
    <property type="entry name" value="p450"/>
    <property type="match status" value="1"/>
</dbReference>
<feature type="binding site" description="axial binding residue" evidence="6">
    <location>
        <position position="480"/>
    </location>
    <ligand>
        <name>heme</name>
        <dbReference type="ChEBI" id="CHEBI:30413"/>
    </ligand>
    <ligandPart>
        <name>Fe</name>
        <dbReference type="ChEBI" id="CHEBI:18248"/>
    </ligandPart>
</feature>
<dbReference type="GO" id="GO:0005506">
    <property type="term" value="F:iron ion binding"/>
    <property type="evidence" value="ECO:0007669"/>
    <property type="project" value="InterPro"/>
</dbReference>
<dbReference type="InterPro" id="IPR002401">
    <property type="entry name" value="Cyt_P450_E_grp-I"/>
</dbReference>
<evidence type="ECO:0000256" key="3">
    <source>
        <dbReference type="ARBA" id="ARBA00022723"/>
    </source>
</evidence>
<organism evidence="7">
    <name type="scientific">Anthurium amnicola</name>
    <dbReference type="NCBI Taxonomy" id="1678845"/>
    <lineage>
        <taxon>Eukaryota</taxon>
        <taxon>Viridiplantae</taxon>
        <taxon>Streptophyta</taxon>
        <taxon>Embryophyta</taxon>
        <taxon>Tracheophyta</taxon>
        <taxon>Spermatophyta</taxon>
        <taxon>Magnoliopsida</taxon>
        <taxon>Liliopsida</taxon>
        <taxon>Araceae</taxon>
        <taxon>Pothoideae</taxon>
        <taxon>Potheae</taxon>
        <taxon>Anthurium</taxon>
    </lineage>
</organism>
<sequence>MEAFVIVLILSMLFCLPCYSTIHRLIQLPFKLPTKDRREKRKLPPGPPALISLVMLPFLSLKRASDLNSIIGKLRRRYGPIVTVYLDPSSPTIIVTGRELIREALVEKGATFAARPSRGIEPGPIPIVAAISAATYGSTWRLLRQTLASGIFHPSYVRSLTSARQWALGIVKEKLECKSRLGNGIVEVRDALQCAMLSLLGLLCYGKKLEDDLIDDIKVAHNQIASIYDELSFDFLAMLGDFFFGTRSRALQDIRRKHEEVFVPLIRARRAHKNQQLHQKELPHQQPQEYVHDTTVNSYVDSLLDLRLPEEKNRELDDTEIMVACYELLGSAAAQVPTIVEWTIANLVKNPCTQEKLQEEIQRVMQEEGSAGSSELKEESLEKMEYLNAVVLESLRMHPPAHLLLTHSVLTEVSLGGYVIPKDANVLFMAGEVGYDESVWSKPSEFRPERFLPGGEGERVDLTGRRELKMMPFSLGRRTCPSTSFSIPLVKYLVANMVKEFKWESAHGDDVDMLDKFGLVVTMHTPLQVRISPRVLSV</sequence>
<dbReference type="GO" id="GO:0020037">
    <property type="term" value="F:heme binding"/>
    <property type="evidence" value="ECO:0007669"/>
    <property type="project" value="InterPro"/>
</dbReference>
<dbReference type="SUPFAM" id="SSF48264">
    <property type="entry name" value="Cytochrome P450"/>
    <property type="match status" value="1"/>
</dbReference>
<dbReference type="PRINTS" id="PR00463">
    <property type="entry name" value="EP450I"/>
</dbReference>
<protein>
    <submittedName>
        <fullName evidence="7">Cytochrome P450 89A2</fullName>
    </submittedName>
</protein>
<keyword evidence="4" id="KW-1133">Transmembrane helix</keyword>
<dbReference type="GO" id="GO:0016020">
    <property type="term" value="C:membrane"/>
    <property type="evidence" value="ECO:0007669"/>
    <property type="project" value="UniProtKB-SubCell"/>
</dbReference>
<dbReference type="InterPro" id="IPR036396">
    <property type="entry name" value="Cyt_P450_sf"/>
</dbReference>
<comment type="cofactor">
    <cofactor evidence="6">
        <name>heme</name>
        <dbReference type="ChEBI" id="CHEBI:30413"/>
    </cofactor>
</comment>
<evidence type="ECO:0000313" key="7">
    <source>
        <dbReference type="EMBL" id="JAT43297.1"/>
    </source>
</evidence>
<dbReference type="AlphaFoldDB" id="A0A1D1XLP2"/>
<evidence type="ECO:0000256" key="5">
    <source>
        <dbReference type="ARBA" id="ARBA00023136"/>
    </source>
</evidence>
<evidence type="ECO:0000256" key="4">
    <source>
        <dbReference type="ARBA" id="ARBA00022989"/>
    </source>
</evidence>
<proteinExistence type="predicted"/>
<dbReference type="PRINTS" id="PR00385">
    <property type="entry name" value="P450"/>
</dbReference>
<dbReference type="GO" id="GO:0016709">
    <property type="term" value="F:oxidoreductase activity, acting on paired donors, with incorporation or reduction of molecular oxygen, NAD(P)H as one donor, and incorporation of one atom of oxygen"/>
    <property type="evidence" value="ECO:0007669"/>
    <property type="project" value="TreeGrafter"/>
</dbReference>